<feature type="region of interest" description="Disordered" evidence="3">
    <location>
        <begin position="1"/>
        <end position="21"/>
    </location>
</feature>
<sequence length="714" mass="80875">MKIFQKNSKTSSSLAQADAARDGGMPAKAAELYDKYLTENPKNADIWVQAGNAYKDAGAYKDAMERYSKALELKPEESDTYVQRGHLLKLMQRQMEAVESYKLALKHNPANQDALKELAAADALEGVFKQEATTLSSAPTIWLDITDLMVYVEHNGSLTGIQRVVANLILHVEKGIFGAYRVIPVIPDYGNKRIFAANSAALLMLVKLFDEPVVDRNLLNKAIQAVHQSKREVWPQKGDIFSVAGAFWIYPNYDIIRELRENGMRFCVFIHDLIQISNPEYVAKDALVQFQTQLIDVLSCCDFVLTNSHFVAGDVEKYIAQNLNYTLPVKAVPLPTELRKKSGPQLITDRRILGMRNEEYVLSVSTIEIRKNHMFLIRTWEKLIREYGEENVPKLVFVGKWGWQIDELRNYLESKGYIGDWLYIFNGISDDELEFLYKNSLFTAYTSFAEGFGLPIGESLVYGKPCIASNTTSMPEVGGRFVRYIDPYNVEGGYEVFRKPIMDRKDLSQWEKDIRLNFRPKTWAEFCDEFFSDAISYAEQLGDRPASLNCLLPPGQLIQGGTTALLRLAFKKKPIITFRAARSRGWYYMENWGAWSAERRSQLLFDTPLKEGNEVRIYLNICCPPGSAEPEVIAKAGSEHTSHTLSEQPGFFAFKGIVGPDGQIKIDLLARGKFGPTGHRSCYIGLQAIGYSLNNDPLTRMDLIEQITTYQNLM</sequence>
<dbReference type="PROSITE" id="PS50005">
    <property type="entry name" value="TPR"/>
    <property type="match status" value="2"/>
</dbReference>
<dbReference type="Pfam" id="PF14559">
    <property type="entry name" value="TPR_19"/>
    <property type="match status" value="1"/>
</dbReference>
<keyword evidence="2" id="KW-0802">TPR repeat</keyword>
<dbReference type="SUPFAM" id="SSF48452">
    <property type="entry name" value="TPR-like"/>
    <property type="match status" value="1"/>
</dbReference>
<accession>G6XLU2</accession>
<dbReference type="PANTHER" id="PTHR46401:SF2">
    <property type="entry name" value="GLYCOSYLTRANSFERASE WBBK-RELATED"/>
    <property type="match status" value="1"/>
</dbReference>
<dbReference type="OrthoDB" id="9790710at2"/>
<dbReference type="Proteomes" id="UP000004949">
    <property type="component" value="Unassembled WGS sequence"/>
</dbReference>
<organism evidence="5 6">
    <name type="scientific">Gluconobacter morbifer G707</name>
    <dbReference type="NCBI Taxonomy" id="1088869"/>
    <lineage>
        <taxon>Bacteria</taxon>
        <taxon>Pseudomonadati</taxon>
        <taxon>Pseudomonadota</taxon>
        <taxon>Alphaproteobacteria</taxon>
        <taxon>Acetobacterales</taxon>
        <taxon>Acetobacteraceae</taxon>
        <taxon>Gluconobacter</taxon>
    </lineage>
</organism>
<feature type="domain" description="Glycosyl transferase family 1" evidence="4">
    <location>
        <begin position="355"/>
        <end position="511"/>
    </location>
</feature>
<dbReference type="InterPro" id="IPR011990">
    <property type="entry name" value="TPR-like_helical_dom_sf"/>
</dbReference>
<evidence type="ECO:0000256" key="2">
    <source>
        <dbReference type="PROSITE-ProRule" id="PRU00339"/>
    </source>
</evidence>
<reference evidence="5 6" key="1">
    <citation type="submission" date="2011-10" db="EMBL/GenBank/DDBJ databases">
        <title>Genome sequence of Gluconobacter morbifer G707, isolated from Drosophila gut.</title>
        <authorList>
            <person name="Lee W.-J."/>
            <person name="Kim E.-K."/>
        </authorList>
    </citation>
    <scope>NUCLEOTIDE SEQUENCE [LARGE SCALE GENOMIC DNA]</scope>
    <source>
        <strain evidence="5 6">G707</strain>
    </source>
</reference>
<feature type="repeat" description="TPR" evidence="2">
    <location>
        <begin position="44"/>
        <end position="77"/>
    </location>
</feature>
<dbReference type="GO" id="GO:0016757">
    <property type="term" value="F:glycosyltransferase activity"/>
    <property type="evidence" value="ECO:0007669"/>
    <property type="project" value="InterPro"/>
</dbReference>
<dbReference type="Gene3D" id="3.40.50.2000">
    <property type="entry name" value="Glycogen Phosphorylase B"/>
    <property type="match status" value="1"/>
</dbReference>
<dbReference type="RefSeq" id="WP_008852484.1">
    <property type="nucleotide sequence ID" value="NZ_AGQV01000010.1"/>
</dbReference>
<evidence type="ECO:0000256" key="3">
    <source>
        <dbReference type="SAM" id="MobiDB-lite"/>
    </source>
</evidence>
<comment type="caution">
    <text evidence="5">The sequence shown here is derived from an EMBL/GenBank/DDBJ whole genome shotgun (WGS) entry which is preliminary data.</text>
</comment>
<gene>
    <name evidence="5" type="ORF">GMO_23410</name>
</gene>
<evidence type="ECO:0000313" key="6">
    <source>
        <dbReference type="Proteomes" id="UP000004949"/>
    </source>
</evidence>
<dbReference type="EMBL" id="AGQV01000010">
    <property type="protein sequence ID" value="EHH67347.1"/>
    <property type="molecule type" value="Genomic_DNA"/>
</dbReference>
<feature type="compositionally biased region" description="Polar residues" evidence="3">
    <location>
        <begin position="1"/>
        <end position="15"/>
    </location>
</feature>
<dbReference type="eggNOG" id="COG0438">
    <property type="taxonomic scope" value="Bacteria"/>
</dbReference>
<name>G6XLU2_9PROT</name>
<dbReference type="STRING" id="1088869.GMO_23410"/>
<evidence type="ECO:0000259" key="4">
    <source>
        <dbReference type="Pfam" id="PF00534"/>
    </source>
</evidence>
<dbReference type="InterPro" id="IPR019734">
    <property type="entry name" value="TPR_rpt"/>
</dbReference>
<evidence type="ECO:0000313" key="5">
    <source>
        <dbReference type="EMBL" id="EHH67347.1"/>
    </source>
</evidence>
<keyword evidence="6" id="KW-1185">Reference proteome</keyword>
<dbReference type="Gene3D" id="1.25.40.10">
    <property type="entry name" value="Tetratricopeptide repeat domain"/>
    <property type="match status" value="1"/>
</dbReference>
<dbReference type="CDD" id="cd03809">
    <property type="entry name" value="GT4_MtfB-like"/>
    <property type="match status" value="1"/>
</dbReference>
<dbReference type="InterPro" id="IPR001296">
    <property type="entry name" value="Glyco_trans_1"/>
</dbReference>
<dbReference type="AlphaFoldDB" id="G6XLU2"/>
<keyword evidence="1" id="KW-0808">Transferase</keyword>
<dbReference type="Pfam" id="PF00534">
    <property type="entry name" value="Glycos_transf_1"/>
    <property type="match status" value="1"/>
</dbReference>
<dbReference type="PROSITE" id="PS50293">
    <property type="entry name" value="TPR_REGION"/>
    <property type="match status" value="1"/>
</dbReference>
<proteinExistence type="predicted"/>
<dbReference type="SMART" id="SM00028">
    <property type="entry name" value="TPR"/>
    <property type="match status" value="3"/>
</dbReference>
<protein>
    <recommendedName>
        <fullName evidence="4">Glycosyl transferase family 1 domain-containing protein</fullName>
    </recommendedName>
</protein>
<dbReference type="eggNOG" id="COG0457">
    <property type="taxonomic scope" value="Bacteria"/>
</dbReference>
<dbReference type="PANTHER" id="PTHR46401">
    <property type="entry name" value="GLYCOSYLTRANSFERASE WBBK-RELATED"/>
    <property type="match status" value="1"/>
</dbReference>
<evidence type="ECO:0000256" key="1">
    <source>
        <dbReference type="ARBA" id="ARBA00022679"/>
    </source>
</evidence>
<dbReference type="SUPFAM" id="SSF53756">
    <property type="entry name" value="UDP-Glycosyltransferase/glycogen phosphorylase"/>
    <property type="match status" value="1"/>
</dbReference>
<dbReference type="PATRIC" id="fig|1088869.3.peg.2335"/>
<feature type="repeat" description="TPR" evidence="2">
    <location>
        <begin position="78"/>
        <end position="111"/>
    </location>
</feature>